<proteinExistence type="predicted"/>
<name>A0A955L385_9BACT</name>
<reference evidence="1" key="1">
    <citation type="submission" date="2020-04" db="EMBL/GenBank/DDBJ databases">
        <authorList>
            <person name="Zhang T."/>
        </authorList>
    </citation>
    <scope>NUCLEOTIDE SEQUENCE</scope>
    <source>
        <strain evidence="1">HKST-UBA10</strain>
    </source>
</reference>
<organism evidence="1 2">
    <name type="scientific">Candidatus Dojkabacteria bacterium</name>
    <dbReference type="NCBI Taxonomy" id="2099670"/>
    <lineage>
        <taxon>Bacteria</taxon>
        <taxon>Candidatus Dojkabacteria</taxon>
    </lineage>
</organism>
<sequence>MKLNMNLSRKSSRLFVAMTVLLVTVGFIFITNSKALASGYSGISTGETRTVYAGSYILEKDGTNVNQVVYADSSGGKVIKEKKNSGSWQTSYTYTDQLGGTQFALDQSGSALPEYRNGNNLVKLRYFAYGSTIQGPEANTLPVADTYTGQKKDTELDLMYYNARYYDPVRGRFIQADSVNDGLNRYMYVSGNPVNANDPSGNCSLSCLFGKVKNFIVGGPNDNISMQAGFDAQVDYMLSPEYLRDQGIVGAVTTAGMSVYAAPALAPIAMTYLAQAQGWLGSQNVQTAATVSEVADNAAGFSCSAGSQVGCAASAVTGPVSMALGAGSAVGIQELRGGVANNGIYVDKKGQRWDTITGTNLDPVFAVKAVPGWNGSDILPGGMYDGPVTTKYQSSPKLRGVNPSTLSDTSLRIVDQEIVQHVLAGNTGVSRFQSWTGDPGYAYQSYSSQSVYASFQPGELFNPGMLFELYSDHYSAVVGQQYNYDFVNADFPNAIRFNWDRVVTNQDEYLFLGIMPVERINN</sequence>
<dbReference type="PANTHER" id="PTHR32305">
    <property type="match status" value="1"/>
</dbReference>
<reference evidence="1" key="2">
    <citation type="journal article" date="2021" name="Microbiome">
        <title>Successional dynamics and alternative stable states in a saline activated sludge microbial community over 9 years.</title>
        <authorList>
            <person name="Wang Y."/>
            <person name="Ye J."/>
            <person name="Ju F."/>
            <person name="Liu L."/>
            <person name="Boyd J.A."/>
            <person name="Deng Y."/>
            <person name="Parks D.H."/>
            <person name="Jiang X."/>
            <person name="Yin X."/>
            <person name="Woodcroft B.J."/>
            <person name="Tyson G.W."/>
            <person name="Hugenholtz P."/>
            <person name="Polz M.F."/>
            <person name="Zhang T."/>
        </authorList>
    </citation>
    <scope>NUCLEOTIDE SEQUENCE</scope>
    <source>
        <strain evidence="1">HKST-UBA10</strain>
    </source>
</reference>
<evidence type="ECO:0000313" key="1">
    <source>
        <dbReference type="EMBL" id="MCA9382088.1"/>
    </source>
</evidence>
<dbReference type="NCBIfam" id="TIGR03696">
    <property type="entry name" value="Rhs_assc_core"/>
    <property type="match status" value="1"/>
</dbReference>
<dbReference type="InterPro" id="IPR050708">
    <property type="entry name" value="T6SS_VgrG/RHS"/>
</dbReference>
<dbReference type="PANTHER" id="PTHR32305:SF15">
    <property type="entry name" value="PROTEIN RHSA-RELATED"/>
    <property type="match status" value="1"/>
</dbReference>
<dbReference type="InterPro" id="IPR022385">
    <property type="entry name" value="Rhs_assc_core"/>
</dbReference>
<dbReference type="Proteomes" id="UP000782843">
    <property type="component" value="Unassembled WGS sequence"/>
</dbReference>
<accession>A0A955L385</accession>
<evidence type="ECO:0000313" key="2">
    <source>
        <dbReference type="Proteomes" id="UP000782843"/>
    </source>
</evidence>
<dbReference type="EMBL" id="JAGQLG010000057">
    <property type="protein sequence ID" value="MCA9382088.1"/>
    <property type="molecule type" value="Genomic_DNA"/>
</dbReference>
<dbReference type="Gene3D" id="2.180.10.10">
    <property type="entry name" value="RHS repeat-associated core"/>
    <property type="match status" value="1"/>
</dbReference>
<protein>
    <submittedName>
        <fullName evidence="1">RHS repeat-associated core domain-containing protein</fullName>
    </submittedName>
</protein>
<gene>
    <name evidence="1" type="ORF">KC660_01625</name>
</gene>
<dbReference type="AlphaFoldDB" id="A0A955L385"/>
<comment type="caution">
    <text evidence="1">The sequence shown here is derived from an EMBL/GenBank/DDBJ whole genome shotgun (WGS) entry which is preliminary data.</text>
</comment>